<comment type="caution">
    <text evidence="2">The sequence shown here is derived from an EMBL/GenBank/DDBJ whole genome shotgun (WGS) entry which is preliminary data.</text>
</comment>
<reference evidence="2" key="1">
    <citation type="submission" date="2021-03" db="EMBL/GenBank/DDBJ databases">
        <title>Draft genome sequence of rust myrtle Austropuccinia psidii MF-1, a brazilian biotype.</title>
        <authorList>
            <person name="Quecine M.C."/>
            <person name="Pachon D.M.R."/>
            <person name="Bonatelli M.L."/>
            <person name="Correr F.H."/>
            <person name="Franceschini L.M."/>
            <person name="Leite T.F."/>
            <person name="Margarido G.R.A."/>
            <person name="Almeida C.A."/>
            <person name="Ferrarezi J.A."/>
            <person name="Labate C.A."/>
        </authorList>
    </citation>
    <scope>NUCLEOTIDE SEQUENCE</scope>
    <source>
        <strain evidence="2">MF-1</strain>
    </source>
</reference>
<evidence type="ECO:0000313" key="2">
    <source>
        <dbReference type="EMBL" id="MBW0587214.1"/>
    </source>
</evidence>
<gene>
    <name evidence="2" type="ORF">O181_126929</name>
</gene>
<evidence type="ECO:0000256" key="1">
    <source>
        <dbReference type="SAM" id="MobiDB-lite"/>
    </source>
</evidence>
<protein>
    <submittedName>
        <fullName evidence="2">Uncharacterized protein</fullName>
    </submittedName>
</protein>
<organism evidence="2 3">
    <name type="scientific">Austropuccinia psidii MF-1</name>
    <dbReference type="NCBI Taxonomy" id="1389203"/>
    <lineage>
        <taxon>Eukaryota</taxon>
        <taxon>Fungi</taxon>
        <taxon>Dikarya</taxon>
        <taxon>Basidiomycota</taxon>
        <taxon>Pucciniomycotina</taxon>
        <taxon>Pucciniomycetes</taxon>
        <taxon>Pucciniales</taxon>
        <taxon>Sphaerophragmiaceae</taxon>
        <taxon>Austropuccinia</taxon>
    </lineage>
</organism>
<proteinExistence type="predicted"/>
<dbReference type="Proteomes" id="UP000765509">
    <property type="component" value="Unassembled WGS sequence"/>
</dbReference>
<sequence>MEGEAPYRRGGMKSRRSRSFYGLLGGYSVLSQGCRSRLGEDSVEEEEPEGTEVMAALSGASEASETPNLAFSNPPLVS</sequence>
<dbReference type="EMBL" id="AVOT02126286">
    <property type="protein sequence ID" value="MBW0587214.1"/>
    <property type="molecule type" value="Genomic_DNA"/>
</dbReference>
<name>A0A9Q3KX00_9BASI</name>
<feature type="region of interest" description="Disordered" evidence="1">
    <location>
        <begin position="59"/>
        <end position="78"/>
    </location>
</feature>
<accession>A0A9Q3KX00</accession>
<evidence type="ECO:0000313" key="3">
    <source>
        <dbReference type="Proteomes" id="UP000765509"/>
    </source>
</evidence>
<feature type="compositionally biased region" description="Polar residues" evidence="1">
    <location>
        <begin position="61"/>
        <end position="71"/>
    </location>
</feature>
<dbReference type="AlphaFoldDB" id="A0A9Q3KX00"/>
<keyword evidence="3" id="KW-1185">Reference proteome</keyword>